<gene>
    <name evidence="1" type="ORF">JF50_17960</name>
</gene>
<proteinExistence type="predicted"/>
<sequence>MTDNFFDSGSGWPLSEFSTFFMEMMKSNKKVLMINAGVSPDKMHAMMKSYKSEPNRTGTNLFT</sequence>
<dbReference type="Proteomes" id="UP000031327">
    <property type="component" value="Unassembled WGS sequence"/>
</dbReference>
<dbReference type="AlphaFoldDB" id="A0A0C1Q9S6"/>
<evidence type="ECO:0000313" key="1">
    <source>
        <dbReference type="EMBL" id="KID56165.1"/>
    </source>
</evidence>
<reference evidence="1 2" key="1">
    <citation type="submission" date="2014-12" db="EMBL/GenBank/DDBJ databases">
        <title>Draft Genome Sequence of Pseudoalteromonas luteoviolacea HI1.</title>
        <authorList>
            <person name="Asahina A.Y."/>
            <person name="Hadfield M.G."/>
        </authorList>
    </citation>
    <scope>NUCLEOTIDE SEQUENCE [LARGE SCALE GENOMIC DNA]</scope>
    <source>
        <strain evidence="1 2">HI1</strain>
    </source>
</reference>
<organism evidence="1 2">
    <name type="scientific">Pseudoalteromonas luteoviolacea</name>
    <dbReference type="NCBI Taxonomy" id="43657"/>
    <lineage>
        <taxon>Bacteria</taxon>
        <taxon>Pseudomonadati</taxon>
        <taxon>Pseudomonadota</taxon>
        <taxon>Gammaproteobacteria</taxon>
        <taxon>Alteromonadales</taxon>
        <taxon>Pseudoalteromonadaceae</taxon>
        <taxon>Pseudoalteromonas</taxon>
    </lineage>
</organism>
<name>A0A0C1Q9S6_9GAMM</name>
<evidence type="ECO:0000313" key="2">
    <source>
        <dbReference type="Proteomes" id="UP000031327"/>
    </source>
</evidence>
<comment type="caution">
    <text evidence="1">The sequence shown here is derived from an EMBL/GenBank/DDBJ whole genome shotgun (WGS) entry which is preliminary data.</text>
</comment>
<accession>A0A0C1Q9S6</accession>
<protein>
    <submittedName>
        <fullName evidence="1">Uncharacterized protein</fullName>
    </submittedName>
</protein>
<dbReference type="EMBL" id="JWIC01000007">
    <property type="protein sequence ID" value="KID56165.1"/>
    <property type="molecule type" value="Genomic_DNA"/>
</dbReference>